<keyword evidence="2" id="KW-0378">Hydrolase</keyword>
<keyword evidence="2" id="KW-0031">Aminopeptidase</keyword>
<dbReference type="Pfam" id="PF12697">
    <property type="entry name" value="Abhydrolase_6"/>
    <property type="match status" value="1"/>
</dbReference>
<evidence type="ECO:0000313" key="2">
    <source>
        <dbReference type="EMBL" id="CUP36759.1"/>
    </source>
</evidence>
<gene>
    <name evidence="2" type="primary">pip</name>
    <name evidence="2" type="ORF">ERS852498_01824</name>
</gene>
<dbReference type="InterPro" id="IPR029058">
    <property type="entry name" value="AB_hydrolase_fold"/>
</dbReference>
<evidence type="ECO:0000259" key="1">
    <source>
        <dbReference type="Pfam" id="PF12697"/>
    </source>
</evidence>
<proteinExistence type="predicted"/>
<dbReference type="EMBL" id="CZAL01000009">
    <property type="protein sequence ID" value="CUP36759.1"/>
    <property type="molecule type" value="Genomic_DNA"/>
</dbReference>
<feature type="domain" description="AB hydrolase-1" evidence="1">
    <location>
        <begin position="71"/>
        <end position="310"/>
    </location>
</feature>
<name>A0A174MST1_9FIRM</name>
<dbReference type="PANTHER" id="PTHR46438:SF2">
    <property type="entry name" value="ALPHA_BETA-HYDROLASES SUPERFAMILY PROTEIN"/>
    <property type="match status" value="1"/>
</dbReference>
<dbReference type="Proteomes" id="UP000095709">
    <property type="component" value="Unassembled WGS sequence"/>
</dbReference>
<reference evidence="2 3" key="1">
    <citation type="submission" date="2015-09" db="EMBL/GenBank/DDBJ databases">
        <authorList>
            <consortium name="Pathogen Informatics"/>
        </authorList>
    </citation>
    <scope>NUCLEOTIDE SEQUENCE [LARGE SCALE GENOMIC DNA]</scope>
    <source>
        <strain evidence="2 3">2789STDY5834885</strain>
    </source>
</reference>
<sequence>MKHSKKLVTLSVLTTMSGAAIYFLNKTLDTAAVRKNLLASAEKEIFSWQFGDIFYTKKGTGTPMLLLHDLHCASSGREWQYIEDALAKDHTVYTLDLLGCGRSDKPAITYTNFLYVQLIVTFIKQVIGCPTDVIASGLSGSFVVTACNTAPKCFGRIMMINPTDLAKLNKIPDKRSRFLKRMIELPLVGTLLYHTLTGRSNIELLFTESYYHNPFHRSPEDVDAFYESAHLQNSAGKYLLASLVGNYVNLNIGHALKHIDNSMFLIGGEEEPGIAETFALYTALNTSIETQILPKTKHMPQMEAPQALLEQIQIFFAPVQ</sequence>
<organism evidence="2 3">
    <name type="scientific">Fusicatenibacter saccharivorans</name>
    <dbReference type="NCBI Taxonomy" id="1150298"/>
    <lineage>
        <taxon>Bacteria</taxon>
        <taxon>Bacillati</taxon>
        <taxon>Bacillota</taxon>
        <taxon>Clostridia</taxon>
        <taxon>Lachnospirales</taxon>
        <taxon>Lachnospiraceae</taxon>
        <taxon>Fusicatenibacter</taxon>
    </lineage>
</organism>
<dbReference type="SUPFAM" id="SSF53474">
    <property type="entry name" value="alpha/beta-Hydrolases"/>
    <property type="match status" value="1"/>
</dbReference>
<dbReference type="EC" id="3.4.11.5" evidence="2"/>
<keyword evidence="2" id="KW-0645">Protease</keyword>
<protein>
    <submittedName>
        <fullName evidence="2">Proline iminopeptidase</fullName>
        <ecNumber evidence="2">3.4.11.5</ecNumber>
    </submittedName>
</protein>
<dbReference type="PANTHER" id="PTHR46438">
    <property type="entry name" value="ALPHA/BETA-HYDROLASES SUPERFAMILY PROTEIN"/>
    <property type="match status" value="1"/>
</dbReference>
<dbReference type="RefSeq" id="WP_055266714.1">
    <property type="nucleotide sequence ID" value="NZ_CZAL01000009.1"/>
</dbReference>
<dbReference type="AlphaFoldDB" id="A0A174MST1"/>
<evidence type="ECO:0000313" key="3">
    <source>
        <dbReference type="Proteomes" id="UP000095709"/>
    </source>
</evidence>
<accession>A0A174MST1</accession>
<dbReference type="Gene3D" id="3.40.50.1820">
    <property type="entry name" value="alpha/beta hydrolase"/>
    <property type="match status" value="1"/>
</dbReference>
<dbReference type="GO" id="GO:0004177">
    <property type="term" value="F:aminopeptidase activity"/>
    <property type="evidence" value="ECO:0007669"/>
    <property type="project" value="UniProtKB-KW"/>
</dbReference>
<dbReference type="InterPro" id="IPR000073">
    <property type="entry name" value="AB_hydrolase_1"/>
</dbReference>